<dbReference type="InterPro" id="IPR036388">
    <property type="entry name" value="WH-like_DNA-bd_sf"/>
</dbReference>
<dbReference type="GO" id="GO:0016987">
    <property type="term" value="F:sigma factor activity"/>
    <property type="evidence" value="ECO:0007669"/>
    <property type="project" value="UniProtKB-KW"/>
</dbReference>
<comment type="similarity">
    <text evidence="1">Belongs to the sigma-70 factor family. ECF subfamily.</text>
</comment>
<evidence type="ECO:0000259" key="7">
    <source>
        <dbReference type="Pfam" id="PF08281"/>
    </source>
</evidence>
<evidence type="ECO:0000313" key="9">
    <source>
        <dbReference type="Proteomes" id="UP000318437"/>
    </source>
</evidence>
<dbReference type="PANTHER" id="PTHR43133">
    <property type="entry name" value="RNA POLYMERASE ECF-TYPE SIGMA FACTO"/>
    <property type="match status" value="1"/>
</dbReference>
<evidence type="ECO:0000313" key="8">
    <source>
        <dbReference type="EMBL" id="TWU29374.1"/>
    </source>
</evidence>
<dbReference type="Proteomes" id="UP000318437">
    <property type="component" value="Unassembled WGS sequence"/>
</dbReference>
<dbReference type="EMBL" id="SJPS01000001">
    <property type="protein sequence ID" value="TWU29374.1"/>
    <property type="molecule type" value="Genomic_DNA"/>
</dbReference>
<keyword evidence="4" id="KW-0238">DNA-binding</keyword>
<keyword evidence="3" id="KW-0731">Sigma factor</keyword>
<dbReference type="CDD" id="cd06171">
    <property type="entry name" value="Sigma70_r4"/>
    <property type="match status" value="1"/>
</dbReference>
<comment type="caution">
    <text evidence="8">The sequence shown here is derived from an EMBL/GenBank/DDBJ whole genome shotgun (WGS) entry which is preliminary data.</text>
</comment>
<gene>
    <name evidence="8" type="primary">sigR_1</name>
    <name evidence="8" type="ORF">Pla144_01500</name>
</gene>
<dbReference type="Pfam" id="PF04542">
    <property type="entry name" value="Sigma70_r2"/>
    <property type="match status" value="1"/>
</dbReference>
<dbReference type="InterPro" id="IPR013325">
    <property type="entry name" value="RNA_pol_sigma_r2"/>
</dbReference>
<evidence type="ECO:0000256" key="2">
    <source>
        <dbReference type="ARBA" id="ARBA00023015"/>
    </source>
</evidence>
<feature type="domain" description="RNA polymerase sigma factor 70 region 4 type 2" evidence="7">
    <location>
        <begin position="102"/>
        <end position="154"/>
    </location>
</feature>
<dbReference type="PANTHER" id="PTHR43133:SF8">
    <property type="entry name" value="RNA POLYMERASE SIGMA FACTOR HI_1459-RELATED"/>
    <property type="match status" value="1"/>
</dbReference>
<dbReference type="InterPro" id="IPR014284">
    <property type="entry name" value="RNA_pol_sigma-70_dom"/>
</dbReference>
<evidence type="ECO:0000256" key="3">
    <source>
        <dbReference type="ARBA" id="ARBA00023082"/>
    </source>
</evidence>
<accession>A0A5C6D0L9</accession>
<evidence type="ECO:0000256" key="5">
    <source>
        <dbReference type="ARBA" id="ARBA00023163"/>
    </source>
</evidence>
<dbReference type="InterPro" id="IPR013324">
    <property type="entry name" value="RNA_pol_sigma_r3/r4-like"/>
</dbReference>
<proteinExistence type="inferred from homology"/>
<evidence type="ECO:0000259" key="6">
    <source>
        <dbReference type="Pfam" id="PF04542"/>
    </source>
</evidence>
<dbReference type="SUPFAM" id="SSF88946">
    <property type="entry name" value="Sigma2 domain of RNA polymerase sigma factors"/>
    <property type="match status" value="1"/>
</dbReference>
<dbReference type="AlphaFoldDB" id="A0A5C6D0L9"/>
<evidence type="ECO:0000256" key="1">
    <source>
        <dbReference type="ARBA" id="ARBA00010641"/>
    </source>
</evidence>
<keyword evidence="2" id="KW-0805">Transcription regulation</keyword>
<dbReference type="Gene3D" id="1.10.1740.10">
    <property type="match status" value="1"/>
</dbReference>
<dbReference type="InterPro" id="IPR039425">
    <property type="entry name" value="RNA_pol_sigma-70-like"/>
</dbReference>
<dbReference type="Gene3D" id="1.10.10.10">
    <property type="entry name" value="Winged helix-like DNA-binding domain superfamily/Winged helix DNA-binding domain"/>
    <property type="match status" value="1"/>
</dbReference>
<dbReference type="Pfam" id="PF08281">
    <property type="entry name" value="Sigma70_r4_2"/>
    <property type="match status" value="1"/>
</dbReference>
<sequence length="165" mass="18748">MQDRNGELEDLYSKCRQQLFTCALVITGSPARAEDAIHEAFCRVISSETEPQNLKAYVFKSVRNASLDQMRRLAAEPVAYPEMIFDVRPNPAHAAEEADFQQSIVELMKHLNTDEQETIVQHLYGELSFQEIATIRGAPIGTIASWYRRGMEKLRRSLEVIHGPV</sequence>
<keyword evidence="5" id="KW-0804">Transcription</keyword>
<dbReference type="SUPFAM" id="SSF88659">
    <property type="entry name" value="Sigma3 and sigma4 domains of RNA polymerase sigma factors"/>
    <property type="match status" value="1"/>
</dbReference>
<name>A0A5C6D0L9_9BACT</name>
<evidence type="ECO:0000256" key="4">
    <source>
        <dbReference type="ARBA" id="ARBA00023125"/>
    </source>
</evidence>
<dbReference type="RefSeq" id="WP_197530292.1">
    <property type="nucleotide sequence ID" value="NZ_SJPS01000001.1"/>
</dbReference>
<dbReference type="NCBIfam" id="TIGR02937">
    <property type="entry name" value="sigma70-ECF"/>
    <property type="match status" value="1"/>
</dbReference>
<protein>
    <submittedName>
        <fullName evidence="8">ECF RNA polymerase sigma factor SigR</fullName>
    </submittedName>
</protein>
<dbReference type="GO" id="GO:0006352">
    <property type="term" value="P:DNA-templated transcription initiation"/>
    <property type="evidence" value="ECO:0007669"/>
    <property type="project" value="InterPro"/>
</dbReference>
<dbReference type="InterPro" id="IPR013249">
    <property type="entry name" value="RNA_pol_sigma70_r4_t2"/>
</dbReference>
<feature type="domain" description="RNA polymerase sigma-70 region 2" evidence="6">
    <location>
        <begin position="11"/>
        <end position="74"/>
    </location>
</feature>
<dbReference type="InterPro" id="IPR007627">
    <property type="entry name" value="RNA_pol_sigma70_r2"/>
</dbReference>
<keyword evidence="9" id="KW-1185">Reference proteome</keyword>
<dbReference type="GO" id="GO:0003677">
    <property type="term" value="F:DNA binding"/>
    <property type="evidence" value="ECO:0007669"/>
    <property type="project" value="UniProtKB-KW"/>
</dbReference>
<organism evidence="8 9">
    <name type="scientific">Bythopirellula polymerisocia</name>
    <dbReference type="NCBI Taxonomy" id="2528003"/>
    <lineage>
        <taxon>Bacteria</taxon>
        <taxon>Pseudomonadati</taxon>
        <taxon>Planctomycetota</taxon>
        <taxon>Planctomycetia</taxon>
        <taxon>Pirellulales</taxon>
        <taxon>Lacipirellulaceae</taxon>
        <taxon>Bythopirellula</taxon>
    </lineage>
</organism>
<reference evidence="8 9" key="1">
    <citation type="submission" date="2019-02" db="EMBL/GenBank/DDBJ databases">
        <title>Deep-cultivation of Planctomycetes and their phenomic and genomic characterization uncovers novel biology.</title>
        <authorList>
            <person name="Wiegand S."/>
            <person name="Jogler M."/>
            <person name="Boedeker C."/>
            <person name="Pinto D."/>
            <person name="Vollmers J."/>
            <person name="Rivas-Marin E."/>
            <person name="Kohn T."/>
            <person name="Peeters S.H."/>
            <person name="Heuer A."/>
            <person name="Rast P."/>
            <person name="Oberbeckmann S."/>
            <person name="Bunk B."/>
            <person name="Jeske O."/>
            <person name="Meyerdierks A."/>
            <person name="Storesund J.E."/>
            <person name="Kallscheuer N."/>
            <person name="Luecker S."/>
            <person name="Lage O.M."/>
            <person name="Pohl T."/>
            <person name="Merkel B.J."/>
            <person name="Hornburger P."/>
            <person name="Mueller R.-W."/>
            <person name="Bruemmer F."/>
            <person name="Labrenz M."/>
            <person name="Spormann A.M."/>
            <person name="Op Den Camp H."/>
            <person name="Overmann J."/>
            <person name="Amann R."/>
            <person name="Jetten M.S.M."/>
            <person name="Mascher T."/>
            <person name="Medema M.H."/>
            <person name="Devos D.P."/>
            <person name="Kaster A.-K."/>
            <person name="Ovreas L."/>
            <person name="Rohde M."/>
            <person name="Galperin M.Y."/>
            <person name="Jogler C."/>
        </authorList>
    </citation>
    <scope>NUCLEOTIDE SEQUENCE [LARGE SCALE GENOMIC DNA]</scope>
    <source>
        <strain evidence="8 9">Pla144</strain>
    </source>
</reference>